<feature type="compositionally biased region" description="Basic and acidic residues" evidence="1">
    <location>
        <begin position="21"/>
        <end position="30"/>
    </location>
</feature>
<organism evidence="2 3">
    <name type="scientific">Adineta ricciae</name>
    <name type="common">Rotifer</name>
    <dbReference type="NCBI Taxonomy" id="249248"/>
    <lineage>
        <taxon>Eukaryota</taxon>
        <taxon>Metazoa</taxon>
        <taxon>Spiralia</taxon>
        <taxon>Gnathifera</taxon>
        <taxon>Rotifera</taxon>
        <taxon>Eurotatoria</taxon>
        <taxon>Bdelloidea</taxon>
        <taxon>Adinetida</taxon>
        <taxon>Adinetidae</taxon>
        <taxon>Adineta</taxon>
    </lineage>
</organism>
<evidence type="ECO:0000313" key="2">
    <source>
        <dbReference type="EMBL" id="CAF1211501.1"/>
    </source>
</evidence>
<proteinExistence type="predicted"/>
<dbReference type="AlphaFoldDB" id="A0A814XI85"/>
<dbReference type="Proteomes" id="UP000663852">
    <property type="component" value="Unassembled WGS sequence"/>
</dbReference>
<accession>A0A814XI85</accession>
<gene>
    <name evidence="2" type="ORF">EDS130_LOCUS25912</name>
</gene>
<reference evidence="2" key="1">
    <citation type="submission" date="2021-02" db="EMBL/GenBank/DDBJ databases">
        <authorList>
            <person name="Nowell W R."/>
        </authorList>
    </citation>
    <scope>NUCLEOTIDE SEQUENCE</scope>
</reference>
<name>A0A814XI85_ADIRI</name>
<feature type="region of interest" description="Disordered" evidence="1">
    <location>
        <begin position="21"/>
        <end position="45"/>
    </location>
</feature>
<dbReference type="EMBL" id="CAJNOJ010000155">
    <property type="protein sequence ID" value="CAF1211501.1"/>
    <property type="molecule type" value="Genomic_DNA"/>
</dbReference>
<sequence>MYTIKLYCGSIGVKSKWDSKDLTDPVESHNSRVPKNTGVDRTRRQCSAETIRRMKHPSKHRCTWSAPKIRFESASGLNETSAGFQTDENRY</sequence>
<evidence type="ECO:0000313" key="3">
    <source>
        <dbReference type="Proteomes" id="UP000663852"/>
    </source>
</evidence>
<evidence type="ECO:0000256" key="1">
    <source>
        <dbReference type="SAM" id="MobiDB-lite"/>
    </source>
</evidence>
<protein>
    <submittedName>
        <fullName evidence="2">Uncharacterized protein</fullName>
    </submittedName>
</protein>
<comment type="caution">
    <text evidence="2">The sequence shown here is derived from an EMBL/GenBank/DDBJ whole genome shotgun (WGS) entry which is preliminary data.</text>
</comment>